<dbReference type="PROSITE" id="PS51257">
    <property type="entry name" value="PROKAR_LIPOPROTEIN"/>
    <property type="match status" value="1"/>
</dbReference>
<keyword evidence="3" id="KW-0472">Membrane</keyword>
<evidence type="ECO:0000256" key="3">
    <source>
        <dbReference type="ARBA" id="ARBA00023136"/>
    </source>
</evidence>
<name>A0A943DAT0_9FIRM</name>
<keyword evidence="5 6" id="KW-0449">Lipoprotein</keyword>
<feature type="lipid moiety-binding region" description="S-diacylglycerol cysteine" evidence="7">
    <location>
        <position position="20"/>
    </location>
</feature>
<evidence type="ECO:0000256" key="2">
    <source>
        <dbReference type="ARBA" id="ARBA00022729"/>
    </source>
</evidence>
<dbReference type="Pfam" id="PF03180">
    <property type="entry name" value="Lipoprotein_9"/>
    <property type="match status" value="1"/>
</dbReference>
<sequence length="297" mass="30904">MKKLISATLAATLALSLAACGSTASTTETASSEAASTESTAASSEAAESTSDLAGTTLKVAASPTPHAEILNVAKEVLAEQGIDLEVVEFSDYVQPNLVTENGEVDANYFQHTPYLDSFNEENGTHLVSVGAVHYEPFGIYPGKSSDLANIADGATIAVPNDTTNEARALQLLAAQGLITVRDGAGLTATVNDITENPHNVKIEEIEAAQLPRTVQDVDFAVINGNYAIEAGFSVGKDALATEDASSEAAQTYANVLVVKEGNESDPAIQALYAALTSDKVKDYINSTYDGAVVPIF</sequence>
<comment type="caution">
    <text evidence="10">The sequence shown here is derived from an EMBL/GenBank/DDBJ whole genome shotgun (WGS) entry which is preliminary data.</text>
</comment>
<reference evidence="10" key="1">
    <citation type="submission" date="2021-02" db="EMBL/GenBank/DDBJ databases">
        <title>Infant gut strain persistence is associated with maternal origin, phylogeny, and functional potential including surface adhesion and iron acquisition.</title>
        <authorList>
            <person name="Lou Y.C."/>
        </authorList>
    </citation>
    <scope>NUCLEOTIDE SEQUENCE</scope>
    <source>
        <strain evidence="10">L3_101_000M1_dasL3_101_000M1_concoct_87</strain>
    </source>
</reference>
<keyword evidence="4" id="KW-0564">Palmitate</keyword>
<feature type="region of interest" description="Disordered" evidence="8">
    <location>
        <begin position="27"/>
        <end position="49"/>
    </location>
</feature>
<evidence type="ECO:0000256" key="4">
    <source>
        <dbReference type="ARBA" id="ARBA00023139"/>
    </source>
</evidence>
<proteinExistence type="inferred from homology"/>
<keyword evidence="2 9" id="KW-0732">Signal</keyword>
<dbReference type="PANTHER" id="PTHR30429:SF0">
    <property type="entry name" value="METHIONINE-BINDING LIPOPROTEIN METQ"/>
    <property type="match status" value="1"/>
</dbReference>
<evidence type="ECO:0000313" key="10">
    <source>
        <dbReference type="EMBL" id="MBS5333107.1"/>
    </source>
</evidence>
<evidence type="ECO:0000256" key="1">
    <source>
        <dbReference type="ARBA" id="ARBA00004635"/>
    </source>
</evidence>
<dbReference type="Gene3D" id="3.40.190.10">
    <property type="entry name" value="Periplasmic binding protein-like II"/>
    <property type="match status" value="2"/>
</dbReference>
<accession>A0A943DAT0</accession>
<dbReference type="SUPFAM" id="SSF53850">
    <property type="entry name" value="Periplasmic binding protein-like II"/>
    <property type="match status" value="1"/>
</dbReference>
<dbReference type="AlphaFoldDB" id="A0A943DAT0"/>
<dbReference type="Proteomes" id="UP000759273">
    <property type="component" value="Unassembled WGS sequence"/>
</dbReference>
<evidence type="ECO:0000256" key="9">
    <source>
        <dbReference type="SAM" id="SignalP"/>
    </source>
</evidence>
<feature type="signal peptide" evidence="9">
    <location>
        <begin position="1"/>
        <end position="24"/>
    </location>
</feature>
<dbReference type="CDD" id="cd13597">
    <property type="entry name" value="PBP2_lipoprotein_Tp32"/>
    <property type="match status" value="1"/>
</dbReference>
<gene>
    <name evidence="10" type="ORF">KHY36_11345</name>
</gene>
<feature type="chain" id="PRO_5037673629" description="Lipoprotein" evidence="9">
    <location>
        <begin position="25"/>
        <end position="297"/>
    </location>
</feature>
<dbReference type="PIRSF" id="PIRSF002854">
    <property type="entry name" value="MetQ"/>
    <property type="match status" value="1"/>
</dbReference>
<evidence type="ECO:0000313" key="11">
    <source>
        <dbReference type="Proteomes" id="UP000759273"/>
    </source>
</evidence>
<dbReference type="PANTHER" id="PTHR30429">
    <property type="entry name" value="D-METHIONINE-BINDING LIPOPROTEIN METQ"/>
    <property type="match status" value="1"/>
</dbReference>
<dbReference type="InterPro" id="IPR004872">
    <property type="entry name" value="Lipoprotein_NlpA"/>
</dbReference>
<evidence type="ECO:0000256" key="7">
    <source>
        <dbReference type="PIRSR" id="PIRSR002854-1"/>
    </source>
</evidence>
<organism evidence="10 11">
    <name type="scientific">Subdoligranulum variabile</name>
    <dbReference type="NCBI Taxonomy" id="214851"/>
    <lineage>
        <taxon>Bacteria</taxon>
        <taxon>Bacillati</taxon>
        <taxon>Bacillota</taxon>
        <taxon>Clostridia</taxon>
        <taxon>Eubacteriales</taxon>
        <taxon>Oscillospiraceae</taxon>
        <taxon>Subdoligranulum</taxon>
    </lineage>
</organism>
<comment type="subcellular location">
    <subcellularLocation>
        <location evidence="1">Membrane</location>
        <topology evidence="1">Lipid-anchor</topology>
    </subcellularLocation>
</comment>
<protein>
    <recommendedName>
        <fullName evidence="6">Lipoprotein</fullName>
    </recommendedName>
</protein>
<dbReference type="EMBL" id="JAGZGG010000030">
    <property type="protein sequence ID" value="MBS5333107.1"/>
    <property type="molecule type" value="Genomic_DNA"/>
</dbReference>
<evidence type="ECO:0000256" key="5">
    <source>
        <dbReference type="ARBA" id="ARBA00023288"/>
    </source>
</evidence>
<evidence type="ECO:0000256" key="6">
    <source>
        <dbReference type="PIRNR" id="PIRNR002854"/>
    </source>
</evidence>
<comment type="similarity">
    <text evidence="6">Belongs to the nlpA lipoprotein family.</text>
</comment>
<evidence type="ECO:0000256" key="8">
    <source>
        <dbReference type="SAM" id="MobiDB-lite"/>
    </source>
</evidence>
<dbReference type="GO" id="GO:0016020">
    <property type="term" value="C:membrane"/>
    <property type="evidence" value="ECO:0007669"/>
    <property type="project" value="UniProtKB-SubCell"/>
</dbReference>